<proteinExistence type="predicted"/>
<accession>A0A059FR00</accession>
<organism evidence="1 2">
    <name type="scientific">Hyphomonas hirschiana VP5</name>
    <dbReference type="NCBI Taxonomy" id="1280951"/>
    <lineage>
        <taxon>Bacteria</taxon>
        <taxon>Pseudomonadati</taxon>
        <taxon>Pseudomonadota</taxon>
        <taxon>Alphaproteobacteria</taxon>
        <taxon>Hyphomonadales</taxon>
        <taxon>Hyphomonadaceae</taxon>
        <taxon>Hyphomonas</taxon>
    </lineage>
</organism>
<dbReference type="Proteomes" id="UP000025061">
    <property type="component" value="Unassembled WGS sequence"/>
</dbReference>
<comment type="caution">
    <text evidence="1">The sequence shown here is derived from an EMBL/GenBank/DDBJ whole genome shotgun (WGS) entry which is preliminary data.</text>
</comment>
<reference evidence="1 2" key="1">
    <citation type="submission" date="2013-04" db="EMBL/GenBank/DDBJ databases">
        <title>Hyphomonas hirschiana VP5 Genome Sequencing.</title>
        <authorList>
            <person name="Lai Q."/>
            <person name="Shao Z."/>
        </authorList>
    </citation>
    <scope>NUCLEOTIDE SEQUENCE [LARGE SCALE GENOMIC DNA]</scope>
    <source>
        <strain evidence="1 2">VP5</strain>
    </source>
</reference>
<keyword evidence="2" id="KW-1185">Reference proteome</keyword>
<evidence type="ECO:0000313" key="1">
    <source>
        <dbReference type="EMBL" id="KCZ93074.1"/>
    </source>
</evidence>
<dbReference type="EMBL" id="ARYI01000008">
    <property type="protein sequence ID" value="KCZ93074.1"/>
    <property type="molecule type" value="Genomic_DNA"/>
</dbReference>
<dbReference type="AlphaFoldDB" id="A0A059FR00"/>
<protein>
    <submittedName>
        <fullName evidence="1">Putative lipoprotein</fullName>
    </submittedName>
</protein>
<gene>
    <name evidence="1" type="ORF">HHI_10324</name>
</gene>
<keyword evidence="1" id="KW-0449">Lipoprotein</keyword>
<dbReference type="PROSITE" id="PS51257">
    <property type="entry name" value="PROKAR_LIPOPROTEIN"/>
    <property type="match status" value="1"/>
</dbReference>
<name>A0A059FR00_9PROT</name>
<dbReference type="PATRIC" id="fig|1280951.3.peg.2081"/>
<sequence length="154" mass="16247">MADTPERRRRVRCLGTISLAVSMQALVACGQAEPESGKFRGTLDSASCTILETLLEDIERGLDDVAQGTGSRRPTSGVAVYAKEARDIAADGALPTVVEDALFAIRAEASSKYFFAEGAAVFLEQGLIIEEAMPKVCRGSATPGLGRFSGTFGE</sequence>
<evidence type="ECO:0000313" key="2">
    <source>
        <dbReference type="Proteomes" id="UP000025061"/>
    </source>
</evidence>
<dbReference type="RefSeq" id="WP_011646513.1">
    <property type="nucleotide sequence ID" value="NZ_ARYI01000008.1"/>
</dbReference>